<sequence length="146" mass="16706">MKRIELNREGYYDRWNPDHLNELHSLNQLAEGQDCILHEDSHMRLKVFGMEPYERIPFRVLQHKFTLVCLTGGTAITRSCKGAIDLLIFERGETVTRSIESAAMVNDLQNIGEDQMIVALIEYLRPVTYGEWVDGARISTPSTPAK</sequence>
<name>A4CKT0_ROBBH</name>
<dbReference type="RefSeq" id="WP_015754795.1">
    <property type="nucleotide sequence ID" value="NC_013222.1"/>
</dbReference>
<dbReference type="Proteomes" id="UP000009049">
    <property type="component" value="Chromosome"/>
</dbReference>
<dbReference type="AlphaFoldDB" id="A4CKT0"/>
<organism evidence="1 2">
    <name type="scientific">Robiginitalea biformata (strain ATCC BAA-864 / DSM 15991 / KCTC 12146 / HTCC2501)</name>
    <dbReference type="NCBI Taxonomy" id="313596"/>
    <lineage>
        <taxon>Bacteria</taxon>
        <taxon>Pseudomonadati</taxon>
        <taxon>Bacteroidota</taxon>
        <taxon>Flavobacteriia</taxon>
        <taxon>Flavobacteriales</taxon>
        <taxon>Flavobacteriaceae</taxon>
        <taxon>Robiginitalea</taxon>
    </lineage>
</organism>
<protein>
    <submittedName>
        <fullName evidence="1">Uncharacterized protein</fullName>
    </submittedName>
</protein>
<evidence type="ECO:0000313" key="2">
    <source>
        <dbReference type="Proteomes" id="UP000009049"/>
    </source>
</evidence>
<accession>A4CKT0</accession>
<dbReference type="STRING" id="313596.RB2501_14164"/>
<keyword evidence="2" id="KW-1185">Reference proteome</keyword>
<dbReference type="eggNOG" id="COG1917">
    <property type="taxonomic scope" value="Bacteria"/>
</dbReference>
<gene>
    <name evidence="1" type="ordered locus">RB2501_14164</name>
</gene>
<reference evidence="1 2" key="1">
    <citation type="journal article" date="2009" name="J. Bacteriol.">
        <title>Complete genome sequence of Robiginitalea biformata HTCC2501.</title>
        <authorList>
            <person name="Oh H.M."/>
            <person name="Giovannoni S.J."/>
            <person name="Lee K."/>
            <person name="Ferriera S."/>
            <person name="Johnson J."/>
            <person name="Cho J.C."/>
        </authorList>
    </citation>
    <scope>NUCLEOTIDE SEQUENCE [LARGE SCALE GENOMIC DNA]</scope>
    <source>
        <strain evidence="2">ATCC BAA-864 / HTCC2501 / KCTC 12146</strain>
    </source>
</reference>
<evidence type="ECO:0000313" key="1">
    <source>
        <dbReference type="EMBL" id="EAR15479.1"/>
    </source>
</evidence>
<dbReference type="EMBL" id="CP001712">
    <property type="protein sequence ID" value="EAR15479.1"/>
    <property type="molecule type" value="Genomic_DNA"/>
</dbReference>
<proteinExistence type="predicted"/>
<dbReference type="OrthoDB" id="1449871at2"/>
<dbReference type="HOGENOM" id="CLU_2003058_0_0_10"/>
<dbReference type="KEGG" id="rbi:RB2501_14164"/>